<protein>
    <submittedName>
        <fullName evidence="1">Uncharacterized protein</fullName>
    </submittedName>
</protein>
<accession>A0AAV7CBS9</accession>
<name>A0AAV7CBS9_ENGPU</name>
<dbReference type="AlphaFoldDB" id="A0AAV7CBS9"/>
<keyword evidence="2" id="KW-1185">Reference proteome</keyword>
<dbReference type="Proteomes" id="UP000824782">
    <property type="component" value="Unassembled WGS sequence"/>
</dbReference>
<dbReference type="EMBL" id="WNYA01000003">
    <property type="protein sequence ID" value="KAG8582326.1"/>
    <property type="molecule type" value="Genomic_DNA"/>
</dbReference>
<reference evidence="1" key="1">
    <citation type="thesis" date="2020" institute="ProQuest LLC" country="789 East Eisenhower Parkway, Ann Arbor, MI, USA">
        <title>Comparative Genomics and Chromosome Evolution.</title>
        <authorList>
            <person name="Mudd A.B."/>
        </authorList>
    </citation>
    <scope>NUCLEOTIDE SEQUENCE</scope>
    <source>
        <strain evidence="1">237g6f4</strain>
        <tissue evidence="1">Blood</tissue>
    </source>
</reference>
<organism evidence="1 2">
    <name type="scientific">Engystomops pustulosus</name>
    <name type="common">Tungara frog</name>
    <name type="synonym">Physalaemus pustulosus</name>
    <dbReference type="NCBI Taxonomy" id="76066"/>
    <lineage>
        <taxon>Eukaryota</taxon>
        <taxon>Metazoa</taxon>
        <taxon>Chordata</taxon>
        <taxon>Craniata</taxon>
        <taxon>Vertebrata</taxon>
        <taxon>Euteleostomi</taxon>
        <taxon>Amphibia</taxon>
        <taxon>Batrachia</taxon>
        <taxon>Anura</taxon>
        <taxon>Neobatrachia</taxon>
        <taxon>Hyloidea</taxon>
        <taxon>Leptodactylidae</taxon>
        <taxon>Leiuperinae</taxon>
        <taxon>Engystomops</taxon>
    </lineage>
</organism>
<evidence type="ECO:0000313" key="1">
    <source>
        <dbReference type="EMBL" id="KAG8582326.1"/>
    </source>
</evidence>
<proteinExistence type="predicted"/>
<sequence length="73" mass="8671">MKAGRCQLSPSVKMDHVMPRCLHSIKLVKGDTEDYQQKRVYRWQDSNFQGFRNRQKFNWRSSSSSSDRTSDSR</sequence>
<gene>
    <name evidence="1" type="ORF">GDO81_008012</name>
</gene>
<evidence type="ECO:0000313" key="2">
    <source>
        <dbReference type="Proteomes" id="UP000824782"/>
    </source>
</evidence>
<comment type="caution">
    <text evidence="1">The sequence shown here is derived from an EMBL/GenBank/DDBJ whole genome shotgun (WGS) entry which is preliminary data.</text>
</comment>